<sequence length="156" mass="16379">MNSGQLLVSARIVGHVMWWVFVVSALFAGGITWWSPYESLGAPFGGWAIGSGSGFIAFSPGPQWWQDPAVYAPVAFVLVVVAAVVDAVAARGLIAGIVTVAVPFIALGFFVLATPGGIDGVFLHSAVYLVLVLVGVAIREVWMRAGAPRVIAWQQA</sequence>
<proteinExistence type="predicted"/>
<evidence type="ECO:0000256" key="1">
    <source>
        <dbReference type="SAM" id="Phobius"/>
    </source>
</evidence>
<accession>A0A243Q6L4</accession>
<evidence type="ECO:0000313" key="3">
    <source>
        <dbReference type="Proteomes" id="UP000194632"/>
    </source>
</evidence>
<feature type="transmembrane region" description="Helical" evidence="1">
    <location>
        <begin position="92"/>
        <end position="115"/>
    </location>
</feature>
<feature type="transmembrane region" description="Helical" evidence="1">
    <location>
        <begin position="12"/>
        <end position="34"/>
    </location>
</feature>
<reference evidence="2 3" key="1">
    <citation type="submission" date="2017-05" db="EMBL/GenBank/DDBJ databases">
        <title>Biotechnological potential of actinobacteria isolated from South African environments.</title>
        <authorList>
            <person name="Le Roes-Hill M."/>
            <person name="Prins A."/>
            <person name="Durrell K.A."/>
        </authorList>
    </citation>
    <scope>NUCLEOTIDE SEQUENCE [LARGE SCALE GENOMIC DNA]</scope>
    <source>
        <strain evidence="2">BS2</strain>
    </source>
</reference>
<keyword evidence="1" id="KW-0472">Membrane</keyword>
<comment type="caution">
    <text evidence="2">The sequence shown here is derived from an EMBL/GenBank/DDBJ whole genome shotgun (WGS) entry which is preliminary data.</text>
</comment>
<name>A0A243Q6L4_9ACTN</name>
<feature type="transmembrane region" description="Helical" evidence="1">
    <location>
        <begin position="121"/>
        <end position="142"/>
    </location>
</feature>
<dbReference type="Proteomes" id="UP000194632">
    <property type="component" value="Unassembled WGS sequence"/>
</dbReference>
<dbReference type="OrthoDB" id="4566672at2"/>
<protein>
    <submittedName>
        <fullName evidence="2">Uncharacterized protein</fullName>
    </submittedName>
</protein>
<feature type="transmembrane region" description="Helical" evidence="1">
    <location>
        <begin position="68"/>
        <end position="85"/>
    </location>
</feature>
<evidence type="ECO:0000313" key="2">
    <source>
        <dbReference type="EMBL" id="OUC76120.1"/>
    </source>
</evidence>
<gene>
    <name evidence="2" type="ORF">CA982_23365</name>
</gene>
<organism evidence="2 3">
    <name type="scientific">Gordonia lacunae</name>
    <dbReference type="NCBI Taxonomy" id="417102"/>
    <lineage>
        <taxon>Bacteria</taxon>
        <taxon>Bacillati</taxon>
        <taxon>Actinomycetota</taxon>
        <taxon>Actinomycetes</taxon>
        <taxon>Mycobacteriales</taxon>
        <taxon>Gordoniaceae</taxon>
        <taxon>Gordonia</taxon>
    </lineage>
</organism>
<keyword evidence="1" id="KW-1133">Transmembrane helix</keyword>
<dbReference type="AlphaFoldDB" id="A0A243Q6L4"/>
<dbReference type="EMBL" id="NGFO01000040">
    <property type="protein sequence ID" value="OUC76120.1"/>
    <property type="molecule type" value="Genomic_DNA"/>
</dbReference>
<keyword evidence="1" id="KW-0812">Transmembrane</keyword>
<dbReference type="RefSeq" id="WP_086537531.1">
    <property type="nucleotide sequence ID" value="NZ_NGFO01000040.1"/>
</dbReference>
<keyword evidence="3" id="KW-1185">Reference proteome</keyword>